<feature type="non-terminal residue" evidence="1">
    <location>
        <position position="80"/>
    </location>
</feature>
<protein>
    <submittedName>
        <fullName evidence="1">Clamp-binding protein CrfC</fullName>
    </submittedName>
</protein>
<dbReference type="Proteomes" id="UP000555836">
    <property type="component" value="Unassembled WGS sequence"/>
</dbReference>
<comment type="caution">
    <text evidence="1">The sequence shown here is derived from an EMBL/GenBank/DDBJ whole genome shotgun (WGS) entry which is preliminary data.</text>
</comment>
<proteinExistence type="predicted"/>
<dbReference type="EMBL" id="JABCLD010000414">
    <property type="protein sequence ID" value="NMU24604.1"/>
    <property type="molecule type" value="Genomic_DNA"/>
</dbReference>
<evidence type="ECO:0000313" key="2">
    <source>
        <dbReference type="Proteomes" id="UP000555836"/>
    </source>
</evidence>
<evidence type="ECO:0000313" key="1">
    <source>
        <dbReference type="EMBL" id="NMU24604.1"/>
    </source>
</evidence>
<dbReference type="AlphaFoldDB" id="A0A7Y0X4I4"/>
<reference evidence="1 2" key="1">
    <citation type="submission" date="2020-04" db="EMBL/GenBank/DDBJ databases">
        <title>Whole-genome sequencing of Vibrio spp. from China reveals different genetic environments of blaCTX-M-14 among diverse lineages.</title>
        <authorList>
            <person name="Zheng Z."/>
            <person name="Ye L."/>
            <person name="Chen S."/>
        </authorList>
    </citation>
    <scope>NUCLEOTIDE SEQUENCE [LARGE SCALE GENOMIC DNA]</scope>
    <source>
        <strain evidence="1 2">Vb0574</strain>
    </source>
</reference>
<gene>
    <name evidence="1" type="ORF">HKB21_03100</name>
</gene>
<accession>A0A7Y0X4I4</accession>
<sequence length="80" mass="8929">MTALPTLIRHTKGLLKPVLRPQNQEPITNLCIELAQKFQSGEEPTGDVAGYKEIQALIVEIKNGTSFNKDIYEGEEAIFE</sequence>
<name>A0A7Y0X4I4_VIBPH</name>
<organism evidence="1 2">
    <name type="scientific">Vibrio parahaemolyticus</name>
    <dbReference type="NCBI Taxonomy" id="670"/>
    <lineage>
        <taxon>Bacteria</taxon>
        <taxon>Pseudomonadati</taxon>
        <taxon>Pseudomonadota</taxon>
        <taxon>Gammaproteobacteria</taxon>
        <taxon>Vibrionales</taxon>
        <taxon>Vibrionaceae</taxon>
        <taxon>Vibrio</taxon>
    </lineage>
</organism>